<dbReference type="AlphaFoldDB" id="A0A9P8AEL5"/>
<gene>
    <name evidence="1" type="ORF">E1B28_000555</name>
</gene>
<sequence>MLSQQQVPPFLLGVVGTLQAFSSAARFSTDDINKTWVDRLMNLKSVESLFSLERFRNGLLTGVLARLLEKEMWGDNRIRCSIGGSQVDLDLAESPECRCAENLERYCTLSVGTLVSKRLRLVAPEFAAVPLLSGPVSRTYLGESFDPFHHPVLTVTAT</sequence>
<evidence type="ECO:0000313" key="1">
    <source>
        <dbReference type="EMBL" id="KAG7098638.1"/>
    </source>
</evidence>
<reference evidence="1" key="1">
    <citation type="journal article" date="2021" name="Genome Biol. Evol.">
        <title>The assembled and annotated genome of the fairy-ring fungus Marasmius oreades.</title>
        <authorList>
            <person name="Hiltunen M."/>
            <person name="Ament-Velasquez S.L."/>
            <person name="Johannesson H."/>
        </authorList>
    </citation>
    <scope>NUCLEOTIDE SEQUENCE</scope>
    <source>
        <strain evidence="1">03SP1</strain>
    </source>
</reference>
<name>A0A9P8AEL5_9AGAR</name>
<dbReference type="GeneID" id="66069631"/>
<comment type="caution">
    <text evidence="1">The sequence shown here is derived from an EMBL/GenBank/DDBJ whole genome shotgun (WGS) entry which is preliminary data.</text>
</comment>
<accession>A0A9P8AEL5</accession>
<protein>
    <submittedName>
        <fullName evidence="1">Uncharacterized protein</fullName>
    </submittedName>
</protein>
<evidence type="ECO:0000313" key="2">
    <source>
        <dbReference type="Proteomes" id="UP001049176"/>
    </source>
</evidence>
<organism evidence="1 2">
    <name type="scientific">Marasmius oreades</name>
    <name type="common">fairy-ring Marasmius</name>
    <dbReference type="NCBI Taxonomy" id="181124"/>
    <lineage>
        <taxon>Eukaryota</taxon>
        <taxon>Fungi</taxon>
        <taxon>Dikarya</taxon>
        <taxon>Basidiomycota</taxon>
        <taxon>Agaricomycotina</taxon>
        <taxon>Agaricomycetes</taxon>
        <taxon>Agaricomycetidae</taxon>
        <taxon>Agaricales</taxon>
        <taxon>Marasmiineae</taxon>
        <taxon>Marasmiaceae</taxon>
        <taxon>Marasmius</taxon>
    </lineage>
</organism>
<proteinExistence type="predicted"/>
<dbReference type="Proteomes" id="UP001049176">
    <property type="component" value="Chromosome 1"/>
</dbReference>
<dbReference type="EMBL" id="CM032181">
    <property type="protein sequence ID" value="KAG7098638.1"/>
    <property type="molecule type" value="Genomic_DNA"/>
</dbReference>
<dbReference type="KEGG" id="more:E1B28_000555"/>
<keyword evidence="2" id="KW-1185">Reference proteome</keyword>
<dbReference type="RefSeq" id="XP_043015108.1">
    <property type="nucleotide sequence ID" value="XM_043146406.1"/>
</dbReference>